<accession>A0A4V1G5A0</accession>
<dbReference type="Proteomes" id="UP000301475">
    <property type="component" value="Chromosome"/>
</dbReference>
<proteinExistence type="predicted"/>
<feature type="domain" description="SipL SPOCS" evidence="1">
    <location>
        <begin position="184"/>
        <end position="265"/>
    </location>
</feature>
<dbReference type="OrthoDB" id="9779340at2"/>
<evidence type="ECO:0000259" key="1">
    <source>
        <dbReference type="Pfam" id="PF12673"/>
    </source>
</evidence>
<dbReference type="AlphaFoldDB" id="A0A4V1G5A0"/>
<reference evidence="2 3" key="1">
    <citation type="submission" date="2019-04" db="EMBL/GenBank/DDBJ databases">
        <authorList>
            <person name="Embree M."/>
            <person name="Gaffney J.R."/>
        </authorList>
    </citation>
    <scope>NUCLEOTIDE SEQUENCE [LARGE SCALE GENOMIC DNA]</scope>
    <source>
        <strain evidence="2 3">JE7A12</strain>
    </source>
</reference>
<feature type="domain" description="SipL SPOCS" evidence="1">
    <location>
        <begin position="36"/>
        <end position="115"/>
    </location>
</feature>
<dbReference type="Pfam" id="PF12673">
    <property type="entry name" value="SipL"/>
    <property type="match status" value="2"/>
</dbReference>
<dbReference type="InterPro" id="IPR024300">
    <property type="entry name" value="SipL_SPOCS_dom"/>
</dbReference>
<dbReference type="KEGG" id="ruj:E5Z56_09065"/>
<gene>
    <name evidence="2" type="ORF">E5Z56_09065</name>
</gene>
<sequence length="504" mass="57250">MELENNIKLCGRDTMVTQAIEEPVDVDLTLPDYCPDIEKILKCTLTPQIFSRNISGGVLEIEGASVIKVMYVDSVRKTLRTSQQTVPFNRAINIKDYPENHFLDTVATTEYVNCRALSPRRLVIKGALSIKVDIVGKTTTIIPSSESFSNFQKKCCTKKYMDVTSVTEETFNINETISVYNKPPIEQVIKSIVKINVTDHKSMDDKIVLKGEVNLRLLYLSDLDSGKTECIDYMIPFNQIVSCVGAGEDTVNNVNCKLLSYDVKITKENEEKTILLDARVNMTAVCYKEREQSFLVDAYSRDYFCDLKNKPVTLVNSVREIKRNFIKKMDISSNDQDFTKVIDVYNETASVNVSDEKGFITFVGKGSICIVACDKEGTPFYIERTMDFSETTDEQFSPVKSCSVSVVSVSYRIKDDRTLEIRVEFSVSAFVTTVENDSFVEDVIVYEDKKIEKNSSALTLYFAEKGETVWDIGKRYSTDCAFIKEDNELEEETLPEKEMLIIRR</sequence>
<evidence type="ECO:0000313" key="2">
    <source>
        <dbReference type="EMBL" id="QCT07493.1"/>
    </source>
</evidence>
<protein>
    <submittedName>
        <fullName evidence="2">DUF3794 domain-containing protein</fullName>
    </submittedName>
</protein>
<dbReference type="RefSeq" id="WP_138157501.1">
    <property type="nucleotide sequence ID" value="NZ_CP039381.1"/>
</dbReference>
<evidence type="ECO:0000313" key="3">
    <source>
        <dbReference type="Proteomes" id="UP000301475"/>
    </source>
</evidence>
<organism evidence="2 3">
    <name type="scientific">Ruminococcus bovis</name>
    <dbReference type="NCBI Taxonomy" id="2564099"/>
    <lineage>
        <taxon>Bacteria</taxon>
        <taxon>Bacillati</taxon>
        <taxon>Bacillota</taxon>
        <taxon>Clostridia</taxon>
        <taxon>Eubacteriales</taxon>
        <taxon>Oscillospiraceae</taxon>
        <taxon>Ruminococcus</taxon>
    </lineage>
</organism>
<name>A0A4V1G5A0_9FIRM</name>
<keyword evidence="3" id="KW-1185">Reference proteome</keyword>
<dbReference type="EMBL" id="CP039381">
    <property type="protein sequence ID" value="QCT07493.1"/>
    <property type="molecule type" value="Genomic_DNA"/>
</dbReference>